<evidence type="ECO:0000313" key="3">
    <source>
        <dbReference type="Proteomes" id="UP000221504"/>
    </source>
</evidence>
<evidence type="ECO:0000313" key="4">
    <source>
        <dbReference type="Proteomes" id="UP000223525"/>
    </source>
</evidence>
<dbReference type="Gene3D" id="3.90.930.1">
    <property type="match status" value="1"/>
</dbReference>
<reference evidence="2 3" key="2">
    <citation type="submission" date="2017-06" db="EMBL/GenBank/DDBJ databases">
        <title>Draft genome sequence of Fusobacterium nucleatum subsp. polymorphum KCOM 1267 (=ChDC F290).</title>
        <authorList>
            <person name="Kook J.-K."/>
            <person name="Park S.-N."/>
            <person name="Lim Y.K."/>
            <person name="Roh H."/>
        </authorList>
    </citation>
    <scope>NUCLEOTIDE SEQUENCE [LARGE SCALE GENOMIC DNA]</scope>
    <source>
        <strain evidence="2">KCOM 1267</strain>
        <strain evidence="3">KCOM 1267(ChDC F290)</strain>
    </source>
</reference>
<dbReference type="EMBL" id="NIRM01000002">
    <property type="protein sequence ID" value="PHI07897.1"/>
    <property type="molecule type" value="Genomic_DNA"/>
</dbReference>
<evidence type="ECO:0000313" key="2">
    <source>
        <dbReference type="EMBL" id="PHI07897.1"/>
    </source>
</evidence>
<dbReference type="InterPro" id="IPR011652">
    <property type="entry name" value="MORN_2"/>
</dbReference>
<gene>
    <name evidence="1" type="ORF">CA836_09845</name>
    <name evidence="2" type="ORF">CBG52_06710</name>
</gene>
<reference evidence="1 4" key="1">
    <citation type="submission" date="2017-06" db="EMBL/GenBank/DDBJ databases">
        <title>Draft genome sequence of Fusobacterium nucleatum subsp. polymorphum KCOM 1248 (=ChDC F113).</title>
        <authorList>
            <person name="Kook J.-K."/>
            <person name="Park S.-N."/>
            <person name="Lim Y.K."/>
            <person name="Roh H."/>
        </authorList>
    </citation>
    <scope>NUCLEOTIDE SEQUENCE [LARGE SCALE GENOMIC DNA]</scope>
    <source>
        <strain evidence="1">KCOM 1248</strain>
        <strain evidence="4">KCOM 1248 (ChDC F113)</strain>
    </source>
</reference>
<organism evidence="2 3">
    <name type="scientific">Fusobacterium nucleatum subsp. polymorphum</name>
    <name type="common">Fusobacterium polymorphum</name>
    <dbReference type="NCBI Taxonomy" id="76857"/>
    <lineage>
        <taxon>Bacteria</taxon>
        <taxon>Fusobacteriati</taxon>
        <taxon>Fusobacteriota</taxon>
        <taxon>Fusobacteriia</taxon>
        <taxon>Fusobacteriales</taxon>
        <taxon>Fusobacteriaceae</taxon>
        <taxon>Fusobacterium</taxon>
    </lineage>
</organism>
<dbReference type="Pfam" id="PF07661">
    <property type="entry name" value="MORN_2"/>
    <property type="match status" value="4"/>
</dbReference>
<protein>
    <recommendedName>
        <fullName evidence="5">Toxin-antitoxin system YwqK family antitoxin</fullName>
    </recommendedName>
</protein>
<dbReference type="Proteomes" id="UP000223525">
    <property type="component" value="Unassembled WGS sequence"/>
</dbReference>
<name>A0A2C6BTI5_FUSNP</name>
<dbReference type="SUPFAM" id="SSF82185">
    <property type="entry name" value="Histone H3 K4-specific methyltransferase SET7/9 N-terminal domain"/>
    <property type="match status" value="1"/>
</dbReference>
<evidence type="ECO:0000313" key="1">
    <source>
        <dbReference type="EMBL" id="PHH99922.1"/>
    </source>
</evidence>
<dbReference type="Proteomes" id="UP000221504">
    <property type="component" value="Unassembled WGS sequence"/>
</dbReference>
<proteinExistence type="predicted"/>
<dbReference type="RefSeq" id="WP_022070108.1">
    <property type="nucleotide sequence ID" value="NZ_CP077154.1"/>
</dbReference>
<dbReference type="EMBL" id="NIRK01000001">
    <property type="protein sequence ID" value="PHH99922.1"/>
    <property type="molecule type" value="Genomic_DNA"/>
</dbReference>
<comment type="caution">
    <text evidence="2">The sequence shown here is derived from an EMBL/GenBank/DDBJ whole genome shotgun (WGS) entry which is preliminary data.</text>
</comment>
<sequence length="151" mass="17810">MFGFFLILGIIGFVLNISKAVEEEEKGEKREAYYPNGKLLARAYFNKKGEINGIEERFYENGVIKAKIEWRNGKIEGICENYYDNGRLESRIPIRNDVIWGTVENYYRNGKLKSKIYYRCGVEEEILEFYDELGEKKKKLDLDSLLNRKNK</sequence>
<accession>A0A2C6BTI5</accession>
<dbReference type="AlphaFoldDB" id="A0A2C6BTI5"/>
<evidence type="ECO:0008006" key="5">
    <source>
        <dbReference type="Google" id="ProtNLM"/>
    </source>
</evidence>